<keyword evidence="4" id="KW-1185">Reference proteome</keyword>
<proteinExistence type="predicted"/>
<protein>
    <submittedName>
        <fullName evidence="2 3">Uncharacterized protein</fullName>
    </submittedName>
</protein>
<dbReference type="InParanoid" id="A0A0Q3JEP8"/>
<name>A0A0Q3JEP8_BRADI</name>
<reference evidence="2 3" key="1">
    <citation type="journal article" date="2010" name="Nature">
        <title>Genome sequencing and analysis of the model grass Brachypodium distachyon.</title>
        <authorList>
            <consortium name="International Brachypodium Initiative"/>
        </authorList>
    </citation>
    <scope>NUCLEOTIDE SEQUENCE [LARGE SCALE GENOMIC DNA]</scope>
    <source>
        <strain evidence="2 3">Bd21</strain>
    </source>
</reference>
<dbReference type="Proteomes" id="UP000008810">
    <property type="component" value="Chromosome 1"/>
</dbReference>
<dbReference type="AlphaFoldDB" id="A0A0Q3JEP8"/>
<organism evidence="2">
    <name type="scientific">Brachypodium distachyon</name>
    <name type="common">Purple false brome</name>
    <name type="synonym">Trachynia distachya</name>
    <dbReference type="NCBI Taxonomy" id="15368"/>
    <lineage>
        <taxon>Eukaryota</taxon>
        <taxon>Viridiplantae</taxon>
        <taxon>Streptophyta</taxon>
        <taxon>Embryophyta</taxon>
        <taxon>Tracheophyta</taxon>
        <taxon>Spermatophyta</taxon>
        <taxon>Magnoliopsida</taxon>
        <taxon>Liliopsida</taxon>
        <taxon>Poales</taxon>
        <taxon>Poaceae</taxon>
        <taxon>BOP clade</taxon>
        <taxon>Pooideae</taxon>
        <taxon>Stipodae</taxon>
        <taxon>Brachypodieae</taxon>
        <taxon>Brachypodium</taxon>
    </lineage>
</organism>
<evidence type="ECO:0000256" key="1">
    <source>
        <dbReference type="SAM" id="MobiDB-lite"/>
    </source>
</evidence>
<feature type="compositionally biased region" description="Basic and acidic residues" evidence="1">
    <location>
        <begin position="11"/>
        <end position="20"/>
    </location>
</feature>
<feature type="region of interest" description="Disordered" evidence="1">
    <location>
        <begin position="45"/>
        <end position="64"/>
    </location>
</feature>
<accession>A0A0Q3JEP8</accession>
<gene>
    <name evidence="2" type="ORF">BRADI_1g28945v3</name>
</gene>
<feature type="region of interest" description="Disordered" evidence="1">
    <location>
        <begin position="1"/>
        <end position="37"/>
    </location>
</feature>
<reference evidence="3" key="3">
    <citation type="submission" date="2018-08" db="UniProtKB">
        <authorList>
            <consortium name="EnsemblPlants"/>
        </authorList>
    </citation>
    <scope>IDENTIFICATION</scope>
    <source>
        <strain evidence="3">cv. Bd21</strain>
    </source>
</reference>
<sequence>MRGAASGHAGSDGHHQHLENRGPQIEPPSNDAVPDLVCCWASDSHPADHAQQSDQVSGASHLGA</sequence>
<evidence type="ECO:0000313" key="2">
    <source>
        <dbReference type="EMBL" id="KQK16475.1"/>
    </source>
</evidence>
<reference evidence="2" key="2">
    <citation type="submission" date="2017-06" db="EMBL/GenBank/DDBJ databases">
        <title>WGS assembly of Brachypodium distachyon.</title>
        <authorList>
            <consortium name="The International Brachypodium Initiative"/>
            <person name="Lucas S."/>
            <person name="Harmon-Smith M."/>
            <person name="Lail K."/>
            <person name="Tice H."/>
            <person name="Grimwood J."/>
            <person name="Bruce D."/>
            <person name="Barry K."/>
            <person name="Shu S."/>
            <person name="Lindquist E."/>
            <person name="Wang M."/>
            <person name="Pitluck S."/>
            <person name="Vogel J.P."/>
            <person name="Garvin D.F."/>
            <person name="Mockler T.C."/>
            <person name="Schmutz J."/>
            <person name="Rokhsar D."/>
            <person name="Bevan M.W."/>
        </authorList>
    </citation>
    <scope>NUCLEOTIDE SEQUENCE</scope>
    <source>
        <strain evidence="2">Bd21</strain>
    </source>
</reference>
<evidence type="ECO:0000313" key="4">
    <source>
        <dbReference type="Proteomes" id="UP000008810"/>
    </source>
</evidence>
<dbReference type="EMBL" id="CM000880">
    <property type="protein sequence ID" value="KQK16475.1"/>
    <property type="molecule type" value="Genomic_DNA"/>
</dbReference>
<dbReference type="Gramene" id="KQK16475">
    <property type="protein sequence ID" value="KQK16475"/>
    <property type="gene ID" value="BRADI_1g28945v3"/>
</dbReference>
<evidence type="ECO:0000313" key="3">
    <source>
        <dbReference type="EnsemblPlants" id="KQK16475"/>
    </source>
</evidence>
<dbReference type="EnsemblPlants" id="KQK16475">
    <property type="protein sequence ID" value="KQK16475"/>
    <property type="gene ID" value="BRADI_1g28945v3"/>
</dbReference>